<comment type="caution">
    <text evidence="1">The sequence shown here is derived from an EMBL/GenBank/DDBJ whole genome shotgun (WGS) entry which is preliminary data.</text>
</comment>
<protein>
    <submittedName>
        <fullName evidence="1">Uncharacterized protein</fullName>
    </submittedName>
</protein>
<dbReference type="RefSeq" id="WP_231834323.1">
    <property type="nucleotide sequence ID" value="NZ_CP061871.1"/>
</dbReference>
<gene>
    <name evidence="1" type="ORF">SC09_contig8orf00187</name>
</gene>
<evidence type="ECO:0000313" key="1">
    <source>
        <dbReference type="EMBL" id="KIU04524.1"/>
    </source>
</evidence>
<evidence type="ECO:0000313" key="2">
    <source>
        <dbReference type="Proteomes" id="UP000032247"/>
    </source>
</evidence>
<reference evidence="1 2" key="1">
    <citation type="submission" date="2014-12" db="EMBL/GenBank/DDBJ databases">
        <title>Comparative genome analysis of Bacillus coagulans HM-08, Clostridium butyricum HM-68, Bacillus subtilis HM-66 and Bacillus licheniformis BL-09.</title>
        <authorList>
            <person name="Zhang H."/>
        </authorList>
    </citation>
    <scope>NUCLEOTIDE SEQUENCE [LARGE SCALE GENOMIC DNA]</scope>
    <source>
        <strain evidence="1 2">HM-66</strain>
    </source>
</reference>
<organism evidence="1 2">
    <name type="scientific">Bacillus subtilis</name>
    <dbReference type="NCBI Taxonomy" id="1423"/>
    <lineage>
        <taxon>Bacteria</taxon>
        <taxon>Bacillati</taxon>
        <taxon>Bacillota</taxon>
        <taxon>Bacilli</taxon>
        <taxon>Bacillales</taxon>
        <taxon>Bacillaceae</taxon>
        <taxon>Bacillus</taxon>
    </lineage>
</organism>
<name>A0A0D1IX25_BACIU</name>
<sequence>MVDTFEKDIKKIHQIKIDLLKISKCIDACTDEEKSVYQDIAGEYSKALKVVKASIEDAYDVKLCCYPFDE</sequence>
<dbReference type="PATRIC" id="fig|1423.173.peg.4983"/>
<proteinExistence type="predicted"/>
<dbReference type="AlphaFoldDB" id="A0A0D1IX25"/>
<accession>A0A0D1IX25</accession>
<dbReference type="EMBL" id="JXBC01000014">
    <property type="protein sequence ID" value="KIU04524.1"/>
    <property type="molecule type" value="Genomic_DNA"/>
</dbReference>
<dbReference type="Proteomes" id="UP000032247">
    <property type="component" value="Unassembled WGS sequence"/>
</dbReference>